<name>A0A0D2YB57_FUSOF</name>
<keyword evidence="1" id="KW-1133">Transmembrane helix</keyword>
<keyword evidence="1" id="KW-0472">Membrane</keyword>
<sequence length="55" mass="5893">MVGLRLWCRRERQMLGLDDVTAVVALACVLGCGSSVVASMSFSSMSTTLAKLRSQ</sequence>
<evidence type="ECO:0000256" key="1">
    <source>
        <dbReference type="SAM" id="Phobius"/>
    </source>
</evidence>
<dbReference type="Proteomes" id="UP000002489">
    <property type="component" value="Unassembled WGS sequence"/>
</dbReference>
<accession>A0A0D2YB57</accession>
<reference evidence="2" key="2">
    <citation type="submission" date="2025-08" db="UniProtKB">
        <authorList>
            <consortium name="EnsemblFungi"/>
        </authorList>
    </citation>
    <scope>IDENTIFICATION</scope>
    <source>
        <strain evidence="2">4287 / CBS 123668 / FGSC 9935 / NRRL 34936</strain>
    </source>
</reference>
<protein>
    <submittedName>
        <fullName evidence="2">Uncharacterized protein</fullName>
    </submittedName>
</protein>
<reference evidence="3" key="1">
    <citation type="journal article" date="2012" name="Mol. Plant Microbe Interact.">
        <title>A highly conserved effector in Fusarium oxysporum is required for full virulence on Arabidopsis.</title>
        <authorList>
            <person name="Thatcher L.F."/>
            <person name="Gardiner D.M."/>
            <person name="Kazan K."/>
            <person name="Manners J."/>
        </authorList>
    </citation>
    <scope>NUCLEOTIDE SEQUENCE [LARGE SCALE GENOMIC DNA]</scope>
    <source>
        <strain evidence="3">Fo5176</strain>
    </source>
</reference>
<feature type="transmembrane region" description="Helical" evidence="1">
    <location>
        <begin position="20"/>
        <end position="43"/>
    </location>
</feature>
<evidence type="ECO:0000313" key="2">
    <source>
        <dbReference type="EnsemblFungi" id="FOXG_13535P0"/>
    </source>
</evidence>
<organism evidence="2 3">
    <name type="scientific">Fusarium oxysporum (strain Fo5176)</name>
    <name type="common">Fusarium vascular wilt</name>
    <dbReference type="NCBI Taxonomy" id="660025"/>
    <lineage>
        <taxon>Eukaryota</taxon>
        <taxon>Fungi</taxon>
        <taxon>Dikarya</taxon>
        <taxon>Ascomycota</taxon>
        <taxon>Pezizomycotina</taxon>
        <taxon>Sordariomycetes</taxon>
        <taxon>Hypocreomycetidae</taxon>
        <taxon>Hypocreales</taxon>
        <taxon>Nectriaceae</taxon>
        <taxon>Fusarium</taxon>
        <taxon>Fusarium oxysporum species complex</taxon>
    </lineage>
</organism>
<dbReference type="AlphaFoldDB" id="A0A0D2YB57"/>
<evidence type="ECO:0000313" key="3">
    <source>
        <dbReference type="Proteomes" id="UP000002489"/>
    </source>
</evidence>
<keyword evidence="1" id="KW-0812">Transmembrane</keyword>
<dbReference type="EnsemblFungi" id="FOXG_13535T0">
    <property type="protein sequence ID" value="FOXG_13535P0"/>
    <property type="gene ID" value="FOXG_13535"/>
</dbReference>
<proteinExistence type="predicted"/>